<gene>
    <name evidence="4" type="ORF">MELLADRAFT_89709</name>
</gene>
<protein>
    <recommendedName>
        <fullName evidence="3">Acyltransferase 3 domain-containing protein</fullName>
    </recommendedName>
</protein>
<feature type="transmembrane region" description="Helical" evidence="2">
    <location>
        <begin position="393"/>
        <end position="418"/>
    </location>
</feature>
<dbReference type="PANTHER" id="PTHR23028:SF134">
    <property type="entry name" value="PUTATIVE (AFU_ORTHOLOGUE AFUA_4G08520)-RELATED"/>
    <property type="match status" value="1"/>
</dbReference>
<feature type="compositionally biased region" description="Polar residues" evidence="1">
    <location>
        <begin position="483"/>
        <end position="492"/>
    </location>
</feature>
<feature type="transmembrane region" description="Helical" evidence="2">
    <location>
        <begin position="430"/>
        <end position="449"/>
    </location>
</feature>
<dbReference type="InterPro" id="IPR050879">
    <property type="entry name" value="Acyltransferase_3"/>
</dbReference>
<keyword evidence="2" id="KW-0812">Transmembrane</keyword>
<reference evidence="5" key="1">
    <citation type="journal article" date="2011" name="Proc. Natl. Acad. Sci. U.S.A.">
        <title>Obligate biotrophy features unraveled by the genomic analysis of rust fungi.</title>
        <authorList>
            <person name="Duplessis S."/>
            <person name="Cuomo C.A."/>
            <person name="Lin Y.-C."/>
            <person name="Aerts A."/>
            <person name="Tisserant E."/>
            <person name="Veneault-Fourrey C."/>
            <person name="Joly D.L."/>
            <person name="Hacquard S."/>
            <person name="Amselem J."/>
            <person name="Cantarel B.L."/>
            <person name="Chiu R."/>
            <person name="Coutinho P.M."/>
            <person name="Feau N."/>
            <person name="Field M."/>
            <person name="Frey P."/>
            <person name="Gelhaye E."/>
            <person name="Goldberg J."/>
            <person name="Grabherr M.G."/>
            <person name="Kodira C.D."/>
            <person name="Kohler A."/>
            <person name="Kuees U."/>
            <person name="Lindquist E.A."/>
            <person name="Lucas S.M."/>
            <person name="Mago R."/>
            <person name="Mauceli E."/>
            <person name="Morin E."/>
            <person name="Murat C."/>
            <person name="Pangilinan J.L."/>
            <person name="Park R."/>
            <person name="Pearson M."/>
            <person name="Quesneville H."/>
            <person name="Rouhier N."/>
            <person name="Sakthikumar S."/>
            <person name="Salamov A.A."/>
            <person name="Schmutz J."/>
            <person name="Selles B."/>
            <person name="Shapiro H."/>
            <person name="Tanguay P."/>
            <person name="Tuskan G.A."/>
            <person name="Henrissat B."/>
            <person name="Van de Peer Y."/>
            <person name="Rouze P."/>
            <person name="Ellis J.G."/>
            <person name="Dodds P.N."/>
            <person name="Schein J.E."/>
            <person name="Zhong S."/>
            <person name="Hamelin R.C."/>
            <person name="Grigoriev I.V."/>
            <person name="Szabo L.J."/>
            <person name="Martin F."/>
        </authorList>
    </citation>
    <scope>NUCLEOTIDE SEQUENCE [LARGE SCALE GENOMIC DNA]</scope>
    <source>
        <strain evidence="5">98AG31 / pathotype 3-4-7</strain>
    </source>
</reference>
<dbReference type="Proteomes" id="UP000001072">
    <property type="component" value="Unassembled WGS sequence"/>
</dbReference>
<evidence type="ECO:0000259" key="3">
    <source>
        <dbReference type="Pfam" id="PF01757"/>
    </source>
</evidence>
<keyword evidence="2" id="KW-0472">Membrane</keyword>
<feature type="transmembrane region" description="Helical" evidence="2">
    <location>
        <begin position="264"/>
        <end position="292"/>
    </location>
</feature>
<feature type="transmembrane region" description="Helical" evidence="2">
    <location>
        <begin position="105"/>
        <end position="127"/>
    </location>
</feature>
<evidence type="ECO:0000313" key="4">
    <source>
        <dbReference type="EMBL" id="EGG04024.1"/>
    </source>
</evidence>
<evidence type="ECO:0000256" key="2">
    <source>
        <dbReference type="SAM" id="Phobius"/>
    </source>
</evidence>
<dbReference type="STRING" id="747676.F4RUC3"/>
<dbReference type="RefSeq" id="XP_007412817.1">
    <property type="nucleotide sequence ID" value="XM_007412755.1"/>
</dbReference>
<dbReference type="HOGENOM" id="CLU_005679_4_0_1"/>
<dbReference type="GO" id="GO:0016747">
    <property type="term" value="F:acyltransferase activity, transferring groups other than amino-acyl groups"/>
    <property type="evidence" value="ECO:0007669"/>
    <property type="project" value="InterPro"/>
</dbReference>
<feature type="transmembrane region" description="Helical" evidence="2">
    <location>
        <begin position="66"/>
        <end position="85"/>
    </location>
</feature>
<dbReference type="PANTHER" id="PTHR23028">
    <property type="entry name" value="ACETYLTRANSFERASE"/>
    <property type="match status" value="1"/>
</dbReference>
<dbReference type="Pfam" id="PF01757">
    <property type="entry name" value="Acyl_transf_3"/>
    <property type="match status" value="1"/>
</dbReference>
<proteinExistence type="predicted"/>
<dbReference type="KEGG" id="mlr:MELLADRAFT_89709"/>
<keyword evidence="2" id="KW-1133">Transmembrane helix</keyword>
<dbReference type="AlphaFoldDB" id="F4RUC3"/>
<evidence type="ECO:0000256" key="1">
    <source>
        <dbReference type="SAM" id="MobiDB-lite"/>
    </source>
</evidence>
<dbReference type="InParanoid" id="F4RUC3"/>
<feature type="region of interest" description="Disordered" evidence="1">
    <location>
        <begin position="471"/>
        <end position="492"/>
    </location>
</feature>
<dbReference type="VEuPathDB" id="FungiDB:MELLADRAFT_89709"/>
<name>F4RUC3_MELLP</name>
<evidence type="ECO:0000313" key="5">
    <source>
        <dbReference type="Proteomes" id="UP000001072"/>
    </source>
</evidence>
<feature type="transmembrane region" description="Helical" evidence="2">
    <location>
        <begin position="313"/>
        <end position="335"/>
    </location>
</feature>
<dbReference type="OrthoDB" id="5405781at2759"/>
<dbReference type="eggNOG" id="ENOG502RYMZ">
    <property type="taxonomic scope" value="Eukaryota"/>
</dbReference>
<feature type="domain" description="Acyltransferase 3" evidence="3">
    <location>
        <begin position="61"/>
        <end position="450"/>
    </location>
</feature>
<dbReference type="GeneID" id="18935291"/>
<dbReference type="EMBL" id="GL883121">
    <property type="protein sequence ID" value="EGG04024.1"/>
    <property type="molecule type" value="Genomic_DNA"/>
</dbReference>
<keyword evidence="5" id="KW-1185">Reference proteome</keyword>
<sequence length="492" mass="55729">MFNRDHIDKALARMNLFGFKTKSGGEYEILALEDHLLEERRHQPEEEQDQATNSSKGVTQHWANGLRGLAAFCVMIHHGIVAFNSEAVLDTNDPDGTVHFWQWPILRSFISPSFLVTLFFVLSGYVLSYRPLHRISTNPSDSISVRNSLASACLRRIVRLAPPPLFSLIVSHTILLSGGFDQTRAAKVGTWWTIDHIPRFVTPNWHAQTVECLKFMVNLWYDAGNKTQYNVVLWTMREEFLGSLNVFLVLLAISNLQLRFRVMLVIALGLVNLCHNEVAFLPFLLGILIAELQVSQSQPTQPTFNRRNILCGYLRSSAMGATLIVGLFFGSVPWLEMTGASWSRWMFQVMSRYSEDEFEVKQAYNIMGGCLTVLTISRWPAAQQFFSTRPLQFLGRISFSLYVIHAPLLLSVGVSLAWRFQTWGISDTLSTFLMVPFWVGCVIAFSWLMTKYLDEKAITFSHALERALGAKNTSDGSRHPETSLLSTSTTDR</sequence>
<dbReference type="InterPro" id="IPR002656">
    <property type="entry name" value="Acyl_transf_3_dom"/>
</dbReference>
<organism evidence="5">
    <name type="scientific">Melampsora larici-populina (strain 98AG31 / pathotype 3-4-7)</name>
    <name type="common">Poplar leaf rust fungus</name>
    <dbReference type="NCBI Taxonomy" id="747676"/>
    <lineage>
        <taxon>Eukaryota</taxon>
        <taxon>Fungi</taxon>
        <taxon>Dikarya</taxon>
        <taxon>Basidiomycota</taxon>
        <taxon>Pucciniomycotina</taxon>
        <taxon>Pucciniomycetes</taxon>
        <taxon>Pucciniales</taxon>
        <taxon>Melampsoraceae</taxon>
        <taxon>Melampsora</taxon>
    </lineage>
</organism>
<accession>F4RUC3</accession>